<feature type="compositionally biased region" description="Low complexity" evidence="1">
    <location>
        <begin position="108"/>
        <end position="125"/>
    </location>
</feature>
<evidence type="ECO:0000256" key="1">
    <source>
        <dbReference type="SAM" id="MobiDB-lite"/>
    </source>
</evidence>
<reference evidence="2 3" key="1">
    <citation type="submission" date="2017-03" db="EMBL/GenBank/DDBJ databases">
        <title>Genomes of endolithic fungi from Antarctica.</title>
        <authorList>
            <person name="Coleine C."/>
            <person name="Masonjones S."/>
            <person name="Stajich J.E."/>
        </authorList>
    </citation>
    <scope>NUCLEOTIDE SEQUENCE [LARGE SCALE GENOMIC DNA]</scope>
    <source>
        <strain evidence="2 3">CCFEE 6314</strain>
    </source>
</reference>
<dbReference type="OrthoDB" id="5329403at2759"/>
<feature type="compositionally biased region" description="Polar residues" evidence="1">
    <location>
        <begin position="157"/>
        <end position="201"/>
    </location>
</feature>
<feature type="region of interest" description="Disordered" evidence="1">
    <location>
        <begin position="154"/>
        <end position="238"/>
    </location>
</feature>
<accession>A0A438MUK1</accession>
<evidence type="ECO:0000313" key="3">
    <source>
        <dbReference type="Proteomes" id="UP000288859"/>
    </source>
</evidence>
<evidence type="ECO:0000313" key="2">
    <source>
        <dbReference type="EMBL" id="RVX66685.1"/>
    </source>
</evidence>
<dbReference type="AlphaFoldDB" id="A0A438MUK1"/>
<dbReference type="Proteomes" id="UP000288859">
    <property type="component" value="Unassembled WGS sequence"/>
</dbReference>
<feature type="region of interest" description="Disordered" evidence="1">
    <location>
        <begin position="88"/>
        <end position="139"/>
    </location>
</feature>
<protein>
    <recommendedName>
        <fullName evidence="4">BTB domain-containing protein</fullName>
    </recommendedName>
</protein>
<evidence type="ECO:0008006" key="4">
    <source>
        <dbReference type="Google" id="ProtNLM"/>
    </source>
</evidence>
<name>A0A438MUK1_EXOME</name>
<dbReference type="EMBL" id="NAJM01000057">
    <property type="protein sequence ID" value="RVX66685.1"/>
    <property type="molecule type" value="Genomic_DNA"/>
</dbReference>
<organism evidence="2 3">
    <name type="scientific">Exophiala mesophila</name>
    <name type="common">Black yeast-like fungus</name>
    <dbReference type="NCBI Taxonomy" id="212818"/>
    <lineage>
        <taxon>Eukaryota</taxon>
        <taxon>Fungi</taxon>
        <taxon>Dikarya</taxon>
        <taxon>Ascomycota</taxon>
        <taxon>Pezizomycotina</taxon>
        <taxon>Eurotiomycetes</taxon>
        <taxon>Chaetothyriomycetidae</taxon>
        <taxon>Chaetothyriales</taxon>
        <taxon>Herpotrichiellaceae</taxon>
        <taxon>Exophiala</taxon>
    </lineage>
</organism>
<dbReference type="VEuPathDB" id="FungiDB:PV10_06941"/>
<comment type="caution">
    <text evidence="2">The sequence shown here is derived from an EMBL/GenBank/DDBJ whole genome shotgun (WGS) entry which is preliminary data.</text>
</comment>
<feature type="compositionally biased region" description="Low complexity" evidence="1">
    <location>
        <begin position="209"/>
        <end position="221"/>
    </location>
</feature>
<gene>
    <name evidence="2" type="ORF">B0A52_09498</name>
</gene>
<sequence>MPRRKILAEPSNVFRIDQQQAEMATRSSRIKPALPDLSRLFVAQAKQKTPSTVKEDVAFQSRSTLAAAEDPQPGPIVELNGTHETLIEGESAQQESLQANLGEDRDVSASTASPAESPPASASTPDTQDFAPDGGHSSLQTLHNHIEEADKFHAIQDGSSRQDVSVTPPTGTAGNTASKVETEHSTPNNVGQRSNPDSPLPTSMEGGLSQSSPSSTPSAPSLVKQDDTASPPPPTETFTHLALSEHVSPVGTPVQNHEYPAHSLTMGVNGHTRSYDGDSAPPRTPSVPESLGHWQTINDYFLHLAVTKDLADWAIQIYAPGTGNDAFAVYGHSVILGRSHRLRRLMARSQSYGNNIINLYPPQRIQPHAFDSALRFLYSDTLLTKDYFSQQSSSQEREAVRHYHLDYILSYWIAGVELGLDLVTAHSEALLTDYLDWDLLESLYKSAIAMVRSDVSSHGKYMAGSDYLNLSDILVRLVVQFLATRIDVVNFKLDCGHSSSTIVSRLPNTEDGRPRTNPVLASMVFGSMPSSSIASDSSPTMESVSTASAFQDSVASAILLNLDFDSLGRFNHLLQARSVTAGARITAEVVTEREARRQKIFNAANVPNRDRMAASAKWDIVGREESFVDGVLSEKRVGFLLPPPH</sequence>
<proteinExistence type="predicted"/>